<dbReference type="Proteomes" id="UP000636800">
    <property type="component" value="Chromosome 12"/>
</dbReference>
<feature type="compositionally biased region" description="Basic and acidic residues" evidence="1">
    <location>
        <begin position="134"/>
        <end position="143"/>
    </location>
</feature>
<keyword evidence="5" id="KW-1185">Reference proteome</keyword>
<evidence type="ECO:0000256" key="2">
    <source>
        <dbReference type="SAM" id="Phobius"/>
    </source>
</evidence>
<accession>A0A835PRS1</accession>
<keyword evidence="2" id="KW-0812">Transmembrane</keyword>
<feature type="compositionally biased region" description="Polar residues" evidence="1">
    <location>
        <begin position="89"/>
        <end position="98"/>
    </location>
</feature>
<evidence type="ECO:0000313" key="5">
    <source>
        <dbReference type="Proteomes" id="UP000636800"/>
    </source>
</evidence>
<feature type="compositionally biased region" description="Basic and acidic residues" evidence="1">
    <location>
        <begin position="100"/>
        <end position="127"/>
    </location>
</feature>
<proteinExistence type="predicted"/>
<dbReference type="PANTHER" id="PTHR33098:SF53">
    <property type="entry name" value="OS05G0540900 PROTEIN"/>
    <property type="match status" value="1"/>
</dbReference>
<dbReference type="PANTHER" id="PTHR33098">
    <property type="entry name" value="COTTON FIBER (DUF761)"/>
    <property type="match status" value="1"/>
</dbReference>
<feature type="region of interest" description="Disordered" evidence="1">
    <location>
        <begin position="89"/>
        <end position="143"/>
    </location>
</feature>
<name>A0A835PRS1_VANPL</name>
<gene>
    <name evidence="4" type="ORF">HPP92_022910</name>
</gene>
<dbReference type="InterPro" id="IPR025520">
    <property type="entry name" value="DUF4408"/>
</dbReference>
<dbReference type="AlphaFoldDB" id="A0A835PRS1"/>
<feature type="domain" description="DUF4408" evidence="3">
    <location>
        <begin position="10"/>
        <end position="36"/>
    </location>
</feature>
<organism evidence="4 5">
    <name type="scientific">Vanilla planifolia</name>
    <name type="common">Vanilla</name>
    <dbReference type="NCBI Taxonomy" id="51239"/>
    <lineage>
        <taxon>Eukaryota</taxon>
        <taxon>Viridiplantae</taxon>
        <taxon>Streptophyta</taxon>
        <taxon>Embryophyta</taxon>
        <taxon>Tracheophyta</taxon>
        <taxon>Spermatophyta</taxon>
        <taxon>Magnoliopsida</taxon>
        <taxon>Liliopsida</taxon>
        <taxon>Asparagales</taxon>
        <taxon>Orchidaceae</taxon>
        <taxon>Vanilloideae</taxon>
        <taxon>Vanilleae</taxon>
        <taxon>Vanilla</taxon>
    </lineage>
</organism>
<feature type="transmembrane region" description="Helical" evidence="2">
    <location>
        <begin position="14"/>
        <end position="34"/>
    </location>
</feature>
<keyword evidence="2" id="KW-0472">Membrane</keyword>
<dbReference type="Pfam" id="PF05553">
    <property type="entry name" value="DUF761"/>
    <property type="match status" value="1"/>
</dbReference>
<sequence length="195" mass="21786">MDPWTSISILVRSWLTPTALFVLLNLVIGVIALISKSHLVHRHHGNAAEGHAIARTASFGFNRLRSLSLSRLRSGDLFSDLVPLAVASTSAETAQPSSDPKIDEKVPERRLDRGHSENRPDEAERVAQGRIKKSASERSTESRELKRKALGKAEVVVENCVDARADDFINRFRRQLQLQRLNSLLRYKDMIGRGA</sequence>
<dbReference type="OrthoDB" id="47802at2759"/>
<evidence type="ECO:0000259" key="3">
    <source>
        <dbReference type="Pfam" id="PF14364"/>
    </source>
</evidence>
<dbReference type="EMBL" id="JADCNL010000012">
    <property type="protein sequence ID" value="KAG0457753.1"/>
    <property type="molecule type" value="Genomic_DNA"/>
</dbReference>
<keyword evidence="2" id="KW-1133">Transmembrane helix</keyword>
<evidence type="ECO:0000256" key="1">
    <source>
        <dbReference type="SAM" id="MobiDB-lite"/>
    </source>
</evidence>
<comment type="caution">
    <text evidence="4">The sequence shown here is derived from an EMBL/GenBank/DDBJ whole genome shotgun (WGS) entry which is preliminary data.</text>
</comment>
<dbReference type="Pfam" id="PF14364">
    <property type="entry name" value="DUF4408"/>
    <property type="match status" value="1"/>
</dbReference>
<evidence type="ECO:0000313" key="4">
    <source>
        <dbReference type="EMBL" id="KAG0457753.1"/>
    </source>
</evidence>
<reference evidence="4 5" key="1">
    <citation type="journal article" date="2020" name="Nat. Food">
        <title>A phased Vanilla planifolia genome enables genetic improvement of flavour and production.</title>
        <authorList>
            <person name="Hasing T."/>
            <person name="Tang H."/>
            <person name="Brym M."/>
            <person name="Khazi F."/>
            <person name="Huang T."/>
            <person name="Chambers A.H."/>
        </authorList>
    </citation>
    <scope>NUCLEOTIDE SEQUENCE [LARGE SCALE GENOMIC DNA]</scope>
    <source>
        <tissue evidence="4">Leaf</tissue>
    </source>
</reference>
<dbReference type="InterPro" id="IPR008480">
    <property type="entry name" value="DUF761_pln"/>
</dbReference>
<protein>
    <recommendedName>
        <fullName evidence="3">DUF4408 domain-containing protein</fullName>
    </recommendedName>
</protein>